<dbReference type="AlphaFoldDB" id="D6ZAZ2"/>
<comment type="similarity">
    <text evidence="1">Belongs to the bacterial solute-binding protein ModA family.</text>
</comment>
<organism evidence="5 6">
    <name type="scientific">Segniliparus rotundus (strain ATCC BAA-972 / CDC 1076 / CIP 108378 / DSM 44985 / JCM 13578)</name>
    <dbReference type="NCBI Taxonomy" id="640132"/>
    <lineage>
        <taxon>Bacteria</taxon>
        <taxon>Bacillati</taxon>
        <taxon>Actinomycetota</taxon>
        <taxon>Actinomycetes</taxon>
        <taxon>Mycobacteriales</taxon>
        <taxon>Segniliparaceae</taxon>
        <taxon>Segniliparus</taxon>
    </lineage>
</organism>
<name>D6ZAZ2_SEGRD</name>
<evidence type="ECO:0000256" key="4">
    <source>
        <dbReference type="PIRSR" id="PIRSR004846-1"/>
    </source>
</evidence>
<feature type="binding site" evidence="4">
    <location>
        <position position="67"/>
    </location>
    <ligand>
        <name>molybdate</name>
        <dbReference type="ChEBI" id="CHEBI:36264"/>
    </ligand>
</feature>
<dbReference type="NCBIfam" id="TIGR01256">
    <property type="entry name" value="modA"/>
    <property type="match status" value="1"/>
</dbReference>
<dbReference type="CDD" id="cd13538">
    <property type="entry name" value="PBP2_ModA_like_1"/>
    <property type="match status" value="1"/>
</dbReference>
<dbReference type="GO" id="GO:0015689">
    <property type="term" value="P:molybdate ion transport"/>
    <property type="evidence" value="ECO:0007669"/>
    <property type="project" value="InterPro"/>
</dbReference>
<reference evidence="5 6" key="1">
    <citation type="journal article" date="2010" name="Stand. Genomic Sci.">
        <title>Complete genome sequence of Segniliparus rotundus type strain (CDC 1076).</title>
        <authorList>
            <person name="Sikorski J."/>
            <person name="Lapidus A."/>
            <person name="Copeland A."/>
            <person name="Misra M."/>
            <person name="Glavina Del Rio T."/>
            <person name="Nolan M."/>
            <person name="Lucas S."/>
            <person name="Chen F."/>
            <person name="Tice H."/>
            <person name="Cheng J.F."/>
            <person name="Jando M."/>
            <person name="Schneider S."/>
            <person name="Bruce D."/>
            <person name="Goodwin L."/>
            <person name="Pitluck S."/>
            <person name="Liolios K."/>
            <person name="Mikhailova N."/>
            <person name="Pati A."/>
            <person name="Ivanova N."/>
            <person name="Mavromatis K."/>
            <person name="Chen A."/>
            <person name="Palaniappan K."/>
            <person name="Chertkov O."/>
            <person name="Land M."/>
            <person name="Hauser L."/>
            <person name="Chang Y.J."/>
            <person name="Jeffries C.D."/>
            <person name="Brettin T."/>
            <person name="Detter J.C."/>
            <person name="Han C."/>
            <person name="Rohde M."/>
            <person name="Goker M."/>
            <person name="Bristow J."/>
            <person name="Eisen J.A."/>
            <person name="Markowitz V."/>
            <person name="Hugenholtz P."/>
            <person name="Kyrpides N.C."/>
            <person name="Klenk H.P."/>
        </authorList>
    </citation>
    <scope>NUCLEOTIDE SEQUENCE [LARGE SCALE GENOMIC DNA]</scope>
    <source>
        <strain evidence="6">ATCC BAA-972 / CDC 1076 / CIP 108378 / DSM 44985 / JCM 13578</strain>
    </source>
</reference>
<dbReference type="PIRSF" id="PIRSF004846">
    <property type="entry name" value="ModA"/>
    <property type="match status" value="1"/>
</dbReference>
<dbReference type="GO" id="GO:0030973">
    <property type="term" value="F:molybdate ion binding"/>
    <property type="evidence" value="ECO:0007669"/>
    <property type="project" value="TreeGrafter"/>
</dbReference>
<dbReference type="SUPFAM" id="SSF53850">
    <property type="entry name" value="Periplasmic binding protein-like II"/>
    <property type="match status" value="1"/>
</dbReference>
<keyword evidence="2 4" id="KW-0479">Metal-binding</keyword>
<feature type="binding site" evidence="4">
    <location>
        <position position="95"/>
    </location>
    <ligand>
        <name>molybdate</name>
        <dbReference type="ChEBI" id="CHEBI:36264"/>
    </ligand>
</feature>
<sequence length="282" mass="28654">MSARSARAAHGRAALGSSRRAAPSRLDLMSSVMRTFTATAIAATGIASCAHSETEQARGITVFAAASLQKVFTELGKQFEAQHPGTSVRFTFAGSPTLVAQLDQGARGDVLASADEANMDRARESQLVGEARVFATNRLVIVTARGNPKRIAKLADLANPDLAVVVCAAQVPCGALAGKVEAKAGVVVRARSQEPSVADVLAKVASGEADAGLVYSTDASAAGGTVSSVPVPEGDALATRYPIAVLDQAKGGPRGATAEAFVALVLSPQGQEVFGNAGFGKP</sequence>
<dbReference type="PANTHER" id="PTHR30632:SF0">
    <property type="entry name" value="SULFATE-BINDING PROTEIN"/>
    <property type="match status" value="1"/>
</dbReference>
<dbReference type="Gene3D" id="3.40.190.10">
    <property type="entry name" value="Periplasmic binding protein-like II"/>
    <property type="match status" value="2"/>
</dbReference>
<dbReference type="eggNOG" id="COG0725">
    <property type="taxonomic scope" value="Bacteria"/>
</dbReference>
<dbReference type="HOGENOM" id="CLU_065520_0_1_11"/>
<dbReference type="Proteomes" id="UP000002247">
    <property type="component" value="Chromosome"/>
</dbReference>
<evidence type="ECO:0000256" key="1">
    <source>
        <dbReference type="ARBA" id="ARBA00009175"/>
    </source>
</evidence>
<evidence type="ECO:0000256" key="3">
    <source>
        <dbReference type="ARBA" id="ARBA00022729"/>
    </source>
</evidence>
<accession>D6ZAZ2</accession>
<dbReference type="EMBL" id="CP001958">
    <property type="protein sequence ID" value="ADG96751.1"/>
    <property type="molecule type" value="Genomic_DNA"/>
</dbReference>
<dbReference type="PANTHER" id="PTHR30632">
    <property type="entry name" value="MOLYBDATE-BINDING PERIPLASMIC PROTEIN"/>
    <property type="match status" value="1"/>
</dbReference>
<keyword evidence="4" id="KW-0500">Molybdenum</keyword>
<gene>
    <name evidence="5" type="ordered locus">Srot_0264</name>
</gene>
<proteinExistence type="inferred from homology"/>
<feature type="binding site" evidence="4">
    <location>
        <position position="215"/>
    </location>
    <ligand>
        <name>molybdate</name>
        <dbReference type="ChEBI" id="CHEBI:36264"/>
    </ligand>
</feature>
<feature type="binding site" evidence="4">
    <location>
        <position position="197"/>
    </location>
    <ligand>
        <name>molybdate</name>
        <dbReference type="ChEBI" id="CHEBI:36264"/>
    </ligand>
</feature>
<dbReference type="InterPro" id="IPR005950">
    <property type="entry name" value="ModA"/>
</dbReference>
<evidence type="ECO:0000313" key="6">
    <source>
        <dbReference type="Proteomes" id="UP000002247"/>
    </source>
</evidence>
<evidence type="ECO:0000256" key="2">
    <source>
        <dbReference type="ARBA" id="ARBA00022723"/>
    </source>
</evidence>
<dbReference type="InterPro" id="IPR050682">
    <property type="entry name" value="ModA/WtpA"/>
</dbReference>
<keyword evidence="3" id="KW-0732">Signal</keyword>
<protein>
    <submittedName>
        <fullName evidence="5">Molybdenum ABC transporter, periplasmic molybdate-binding protein</fullName>
    </submittedName>
</protein>
<dbReference type="Pfam" id="PF13531">
    <property type="entry name" value="SBP_bac_11"/>
    <property type="match status" value="1"/>
</dbReference>
<keyword evidence="6" id="KW-1185">Reference proteome</keyword>
<dbReference type="GO" id="GO:0046872">
    <property type="term" value="F:metal ion binding"/>
    <property type="evidence" value="ECO:0007669"/>
    <property type="project" value="UniProtKB-KW"/>
</dbReference>
<dbReference type="KEGG" id="srt:Srot_0264"/>
<dbReference type="STRING" id="640132.Srot_0264"/>
<evidence type="ECO:0000313" key="5">
    <source>
        <dbReference type="EMBL" id="ADG96751.1"/>
    </source>
</evidence>